<protein>
    <submittedName>
        <fullName evidence="2">5-carboxymethyl-2-hydroxymuconate Delta-isomerase</fullName>
    </submittedName>
</protein>
<dbReference type="GO" id="GO:0008704">
    <property type="term" value="F:5-carboxymethyl-2-hydroxymuconate delta-isomerase activity"/>
    <property type="evidence" value="ECO:0007669"/>
    <property type="project" value="InterPro"/>
</dbReference>
<dbReference type="Pfam" id="PF02962">
    <property type="entry name" value="CHMI"/>
    <property type="match status" value="1"/>
</dbReference>
<dbReference type="PANTHER" id="PTHR37950">
    <property type="entry name" value="4-HYDROXYPHENYLACETATE CATABOLISM PROTEIN"/>
    <property type="match status" value="1"/>
</dbReference>
<name>A0A5C6Q6L4_9GAMM</name>
<organism evidence="2 4">
    <name type="scientific">Colwellia hornerae</name>
    <dbReference type="NCBI Taxonomy" id="89402"/>
    <lineage>
        <taxon>Bacteria</taxon>
        <taxon>Pseudomonadati</taxon>
        <taxon>Pseudomonadota</taxon>
        <taxon>Gammaproteobacteria</taxon>
        <taxon>Alteromonadales</taxon>
        <taxon>Colwelliaceae</taxon>
        <taxon>Colwellia</taxon>
    </lineage>
</organism>
<dbReference type="InterPro" id="IPR004220">
    <property type="entry name" value="5-COMe_2-OHmuconate_Isoase"/>
</dbReference>
<keyword evidence="3" id="KW-1185">Reference proteome</keyword>
<sequence>MPHCIIEYSQELNETLTVKALMSAVFLAATESTLFSPSDIKIRAMAFNDFYAQTPNGVHNNPQRFIHVCCKILSGRTGKQRQQLSQLVLEHLNRFAIQSVSISVEIVDIERDSYNKCVS</sequence>
<reference evidence="2 4" key="1">
    <citation type="submission" date="2019-07" db="EMBL/GenBank/DDBJ databases">
        <title>Genomes of sea-ice associated Colwellia species.</title>
        <authorList>
            <person name="Bowman J.P."/>
        </authorList>
    </citation>
    <scope>NUCLEOTIDE SEQUENCE [LARGE SCALE GENOMIC DNA]</scope>
    <source>
        <strain evidence="1 3">ACAM 607</strain>
        <strain evidence="2 4">IC036</strain>
    </source>
</reference>
<dbReference type="AlphaFoldDB" id="A0A5C6Q6L4"/>
<proteinExistence type="predicted"/>
<evidence type="ECO:0000313" key="2">
    <source>
        <dbReference type="EMBL" id="TWX64483.1"/>
    </source>
</evidence>
<dbReference type="Gene3D" id="3.30.429.10">
    <property type="entry name" value="Macrophage Migration Inhibitory Factor"/>
    <property type="match status" value="1"/>
</dbReference>
<evidence type="ECO:0000313" key="1">
    <source>
        <dbReference type="EMBL" id="TWX55581.1"/>
    </source>
</evidence>
<accession>A0A5C6Q6L4</accession>
<dbReference type="SUPFAM" id="SSF55331">
    <property type="entry name" value="Tautomerase/MIF"/>
    <property type="match status" value="1"/>
</dbReference>
<dbReference type="OrthoDB" id="9814215at2"/>
<evidence type="ECO:0000313" key="3">
    <source>
        <dbReference type="Proteomes" id="UP000321525"/>
    </source>
</evidence>
<dbReference type="Proteomes" id="UP000321917">
    <property type="component" value="Unassembled WGS sequence"/>
</dbReference>
<dbReference type="EMBL" id="VOLR01000028">
    <property type="protein sequence ID" value="TWX55581.1"/>
    <property type="molecule type" value="Genomic_DNA"/>
</dbReference>
<dbReference type="InterPro" id="IPR014347">
    <property type="entry name" value="Tautomerase/MIF_sf"/>
</dbReference>
<dbReference type="EMBL" id="VOLQ01000031">
    <property type="protein sequence ID" value="TWX64483.1"/>
    <property type="molecule type" value="Genomic_DNA"/>
</dbReference>
<evidence type="ECO:0000313" key="4">
    <source>
        <dbReference type="Proteomes" id="UP000321917"/>
    </source>
</evidence>
<dbReference type="RefSeq" id="WP_146800522.1">
    <property type="nucleotide sequence ID" value="NZ_VOLP01000027.1"/>
</dbReference>
<dbReference type="PANTHER" id="PTHR37950:SF1">
    <property type="entry name" value="4-HYDROXYPHENYLACETATE CATABOLISM PROTEIN"/>
    <property type="match status" value="1"/>
</dbReference>
<comment type="caution">
    <text evidence="2">The sequence shown here is derived from an EMBL/GenBank/DDBJ whole genome shotgun (WGS) entry which is preliminary data.</text>
</comment>
<dbReference type="Proteomes" id="UP000321525">
    <property type="component" value="Unassembled WGS sequence"/>
</dbReference>
<gene>
    <name evidence="1" type="ORF">ESZ26_16350</name>
    <name evidence="2" type="ORF">ESZ27_14405</name>
</gene>
<keyword evidence="2" id="KW-0413">Isomerase</keyword>
<dbReference type="CDD" id="cd00580">
    <property type="entry name" value="CHMI"/>
    <property type="match status" value="1"/>
</dbReference>